<dbReference type="Pfam" id="PF00109">
    <property type="entry name" value="ketoacyl-synt"/>
    <property type="match status" value="1"/>
</dbReference>
<dbReference type="GO" id="GO:0004315">
    <property type="term" value="F:3-oxoacyl-[acyl-carrier-protein] synthase activity"/>
    <property type="evidence" value="ECO:0007669"/>
    <property type="project" value="InterPro"/>
</dbReference>
<keyword evidence="9" id="KW-1185">Reference proteome</keyword>
<dbReference type="InterPro" id="IPR016039">
    <property type="entry name" value="Thiolase-like"/>
</dbReference>
<dbReference type="InterPro" id="IPR014031">
    <property type="entry name" value="Ketoacyl_synth_C"/>
</dbReference>
<keyword evidence="3 7" id="KW-0012">Acyltransferase</keyword>
<dbReference type="InterPro" id="IPR014030">
    <property type="entry name" value="Ketoacyl_synth_N"/>
</dbReference>
<evidence type="ECO:0000256" key="1">
    <source>
        <dbReference type="ARBA" id="ARBA00008467"/>
    </source>
</evidence>
<dbReference type="PROSITE" id="PS00606">
    <property type="entry name" value="KS3_1"/>
    <property type="match status" value="1"/>
</dbReference>
<dbReference type="Proteomes" id="UP001585018">
    <property type="component" value="Unassembled WGS sequence"/>
</dbReference>
<comment type="similarity">
    <text evidence="1 4">Belongs to the thiolase-like superfamily. Beta-ketoacyl-ACP synthases family.</text>
</comment>
<evidence type="ECO:0000313" key="9">
    <source>
        <dbReference type="Proteomes" id="UP001585018"/>
    </source>
</evidence>
<evidence type="ECO:0000259" key="5">
    <source>
        <dbReference type="PROSITE" id="PS52004"/>
    </source>
</evidence>
<dbReference type="GeneID" id="91308475"/>
<dbReference type="AlphaFoldDB" id="A0A191V5E3"/>
<dbReference type="EMBL" id="CP015866">
    <property type="protein sequence ID" value="ANJ10229.1"/>
    <property type="molecule type" value="Genomic_DNA"/>
</dbReference>
<dbReference type="KEGG" id="spav:Spa2297_26615"/>
<evidence type="ECO:0000256" key="2">
    <source>
        <dbReference type="ARBA" id="ARBA00022679"/>
    </source>
</evidence>
<organism evidence="6 8">
    <name type="scientific">Streptomyces parvulus</name>
    <dbReference type="NCBI Taxonomy" id="146923"/>
    <lineage>
        <taxon>Bacteria</taxon>
        <taxon>Bacillati</taxon>
        <taxon>Actinomycetota</taxon>
        <taxon>Actinomycetes</taxon>
        <taxon>Kitasatosporales</taxon>
        <taxon>Streptomycetaceae</taxon>
        <taxon>Streptomyces</taxon>
    </lineage>
</organism>
<gene>
    <name evidence="6" type="ORF">Spa2297_26615</name>
    <name evidence="7" type="ORF">VSS30_09495</name>
</gene>
<dbReference type="NCBIfam" id="NF005589">
    <property type="entry name" value="PRK07314.1"/>
    <property type="match status" value="1"/>
</dbReference>
<dbReference type="RefSeq" id="WP_064730549.1">
    <property type="nucleotide sequence ID" value="NZ_BMRX01000007.1"/>
</dbReference>
<keyword evidence="2 4" id="KW-0808">Transferase</keyword>
<dbReference type="PANTHER" id="PTHR11712:SF336">
    <property type="entry name" value="3-OXOACYL-[ACYL-CARRIER-PROTEIN] SYNTHASE, MITOCHONDRIAL"/>
    <property type="match status" value="1"/>
</dbReference>
<dbReference type="InterPro" id="IPR018201">
    <property type="entry name" value="Ketoacyl_synth_AS"/>
</dbReference>
<dbReference type="CDD" id="cd00834">
    <property type="entry name" value="KAS_I_II"/>
    <property type="match status" value="1"/>
</dbReference>
<dbReference type="PANTHER" id="PTHR11712">
    <property type="entry name" value="POLYKETIDE SYNTHASE-RELATED"/>
    <property type="match status" value="1"/>
</dbReference>
<name>A0A191V5E3_9ACTN</name>
<dbReference type="Gene3D" id="3.40.47.10">
    <property type="match status" value="1"/>
</dbReference>
<dbReference type="EC" id="2.3.1.-" evidence="7"/>
<evidence type="ECO:0000313" key="7">
    <source>
        <dbReference type="EMBL" id="MFB8749042.1"/>
    </source>
</evidence>
<evidence type="ECO:0000256" key="4">
    <source>
        <dbReference type="RuleBase" id="RU003694"/>
    </source>
</evidence>
<sequence>MSVSHPAAVITGLGTFTPLGRGAADTFDALCHGKSGLRRPPAGHLLDGTVGSAGIAPDIEASEVLPPSEGRLVDRFALMALAAADDALADAGLVVGRDADPERVAVVVSSGAGGLTTYEAQAHDRVSRGRTAVSPYLLPGMLPNMAAARIAIKHGIRGWSSAVSTACAAGAHAVAEAARLIRYGEADVVVCGGAEAPLNPTSALAFDHARALAGGWDDDPEAASRPFDRRRNGFVLAEGAGVLVVERADHADARGAAGYADLLGWGASTDAFKPTAPRPGGEGAAQAMRGALRTGGLTPDEVGYINAHGTATKLGDVAETRAVRAVFGDRSPAVSSTKSMTGHLLGGSGAVEAAVCALAVSRGTLPPTHNLDEVDPACDLDHVRGEARRGPVAAALSNSFAFGGHNVSLLFGTASTRTTRQREGEGT</sequence>
<dbReference type="SUPFAM" id="SSF53901">
    <property type="entry name" value="Thiolase-like"/>
    <property type="match status" value="2"/>
</dbReference>
<reference evidence="7 9" key="2">
    <citation type="submission" date="2024-01" db="EMBL/GenBank/DDBJ databases">
        <title>Genome mining of biosynthetic gene clusters to explore secondary metabolites of Streptomyces sp.</title>
        <authorList>
            <person name="Baig A."/>
            <person name="Ajitkumar Shintre N."/>
            <person name="Kumar H."/>
            <person name="Anbarasu A."/>
            <person name="Ramaiah S."/>
        </authorList>
    </citation>
    <scope>NUCLEOTIDE SEQUENCE [LARGE SCALE GENOMIC DNA]</scope>
    <source>
        <strain evidence="7 9">A03</strain>
    </source>
</reference>
<dbReference type="GO" id="GO:0030497">
    <property type="term" value="P:fatty acid elongation"/>
    <property type="evidence" value="ECO:0007669"/>
    <property type="project" value="UniProtKB-ARBA"/>
</dbReference>
<protein>
    <submittedName>
        <fullName evidence="6">Beta-ketoacyl synthase</fullName>
    </submittedName>
    <submittedName>
        <fullName evidence="7">Beta-ketoacyl-[acyl-carrier-protein] synthase family protein</fullName>
        <ecNumber evidence="7">2.3.1.-</ecNumber>
    </submittedName>
</protein>
<dbReference type="InterPro" id="IPR020841">
    <property type="entry name" value="PKS_Beta-ketoAc_synthase_dom"/>
</dbReference>
<dbReference type="Proteomes" id="UP000078468">
    <property type="component" value="Chromosome"/>
</dbReference>
<dbReference type="EMBL" id="JAYMRR010000004">
    <property type="protein sequence ID" value="MFB8749042.1"/>
    <property type="molecule type" value="Genomic_DNA"/>
</dbReference>
<dbReference type="FunFam" id="3.40.47.10:FF:000029">
    <property type="entry name" value="3-oxoacyl-[acyl-carrier-protein] synthase 1"/>
    <property type="match status" value="1"/>
</dbReference>
<dbReference type="Pfam" id="PF02801">
    <property type="entry name" value="Ketoacyl-synt_C"/>
    <property type="match status" value="1"/>
</dbReference>
<feature type="domain" description="Ketosynthase family 3 (KS3)" evidence="5">
    <location>
        <begin position="5"/>
        <end position="413"/>
    </location>
</feature>
<dbReference type="InterPro" id="IPR000794">
    <property type="entry name" value="Beta-ketoacyl_synthase"/>
</dbReference>
<evidence type="ECO:0000313" key="6">
    <source>
        <dbReference type="EMBL" id="ANJ10229.1"/>
    </source>
</evidence>
<evidence type="ECO:0000256" key="3">
    <source>
        <dbReference type="ARBA" id="ARBA00023315"/>
    </source>
</evidence>
<dbReference type="FunFam" id="3.40.47.10:FF:000018">
    <property type="entry name" value="3-oxoacyl-[acyl-carrier-protein] synthase 2"/>
    <property type="match status" value="1"/>
</dbReference>
<evidence type="ECO:0000313" key="8">
    <source>
        <dbReference type="Proteomes" id="UP000078468"/>
    </source>
</evidence>
<dbReference type="PROSITE" id="PS52004">
    <property type="entry name" value="KS3_2"/>
    <property type="match status" value="1"/>
</dbReference>
<proteinExistence type="inferred from homology"/>
<accession>A0A191V5E3</accession>
<dbReference type="SMART" id="SM00825">
    <property type="entry name" value="PKS_KS"/>
    <property type="match status" value="1"/>
</dbReference>
<reference evidence="6 8" key="1">
    <citation type="submission" date="2016-05" db="EMBL/GenBank/DDBJ databases">
        <title>Non-Contiguous Finished Genome Sequence of Streptomyces parvulus 2297 Integrated Site-Specifically with Actinophage R4.</title>
        <authorList>
            <person name="Nishizawa T."/>
            <person name="Miura T."/>
            <person name="Harada C."/>
            <person name="Guo Y."/>
            <person name="Narisawa K."/>
            <person name="Ohta H."/>
            <person name="Takahashi H."/>
            <person name="Shirai M."/>
        </authorList>
    </citation>
    <scope>NUCLEOTIDE SEQUENCE [LARGE SCALE GENOMIC DNA]</scope>
    <source>
        <strain evidence="6 8">2297</strain>
    </source>
</reference>